<dbReference type="InterPro" id="IPR027417">
    <property type="entry name" value="P-loop_NTPase"/>
</dbReference>
<evidence type="ECO:0000256" key="13">
    <source>
        <dbReference type="ARBA" id="ARBA00038416"/>
    </source>
</evidence>
<keyword evidence="11" id="KW-0472">Membrane</keyword>
<dbReference type="GO" id="GO:0005524">
    <property type="term" value="F:ATP binding"/>
    <property type="evidence" value="ECO:0007669"/>
    <property type="project" value="UniProtKB-KW"/>
</dbReference>
<dbReference type="OrthoDB" id="9802264at2"/>
<dbReference type="SMART" id="SM00382">
    <property type="entry name" value="AAA"/>
    <property type="match status" value="1"/>
</dbReference>
<comment type="subunit">
    <text evidence="2">The complex is composed of two ATP-binding proteins (GsiA), two transmembrane proteins (GsiC and GsiD) and a solute-binding protein (GsiB).</text>
</comment>
<evidence type="ECO:0000256" key="5">
    <source>
        <dbReference type="ARBA" id="ARBA00022519"/>
    </source>
</evidence>
<keyword evidence="5" id="KW-0997">Cell inner membrane</keyword>
<keyword evidence="10" id="KW-1278">Translocase</keyword>
<keyword evidence="9 18" id="KW-0067">ATP-binding</keyword>
<dbReference type="PANTHER" id="PTHR43776:SF15">
    <property type="entry name" value="GLUTATHIONE IMPORT ATP-BINDING PROTEIN GSIA"/>
    <property type="match status" value="1"/>
</dbReference>
<dbReference type="GO" id="GO:0015833">
    <property type="term" value="P:peptide transport"/>
    <property type="evidence" value="ECO:0007669"/>
    <property type="project" value="InterPro"/>
</dbReference>
<dbReference type="AlphaFoldDB" id="A0A437QW25"/>
<keyword evidence="19" id="KW-1185">Reference proteome</keyword>
<organism evidence="18 19">
    <name type="scientific">Hwanghaeella grinnelliae</name>
    <dbReference type="NCBI Taxonomy" id="2500179"/>
    <lineage>
        <taxon>Bacteria</taxon>
        <taxon>Pseudomonadati</taxon>
        <taxon>Pseudomonadota</taxon>
        <taxon>Alphaproteobacteria</taxon>
        <taxon>Rhodospirillales</taxon>
        <taxon>Rhodospirillaceae</taxon>
        <taxon>Hwanghaeella</taxon>
    </lineage>
</organism>
<feature type="domain" description="ABC transporter" evidence="17">
    <location>
        <begin position="5"/>
        <end position="260"/>
    </location>
</feature>
<dbReference type="GO" id="GO:0055085">
    <property type="term" value="P:transmembrane transport"/>
    <property type="evidence" value="ECO:0007669"/>
    <property type="project" value="UniProtKB-ARBA"/>
</dbReference>
<evidence type="ECO:0000256" key="1">
    <source>
        <dbReference type="ARBA" id="ARBA00004417"/>
    </source>
</evidence>
<dbReference type="GO" id="GO:0005886">
    <property type="term" value="C:plasma membrane"/>
    <property type="evidence" value="ECO:0007669"/>
    <property type="project" value="UniProtKB-SubCell"/>
</dbReference>
<dbReference type="SUPFAM" id="SSF52540">
    <property type="entry name" value="P-loop containing nucleoside triphosphate hydrolases"/>
    <property type="match status" value="1"/>
</dbReference>
<dbReference type="InterPro" id="IPR003593">
    <property type="entry name" value="AAA+_ATPase"/>
</dbReference>
<keyword evidence="7" id="KW-0547">Nucleotide-binding</keyword>
<keyword evidence="3" id="KW-0813">Transport</keyword>
<comment type="subcellular location">
    <subcellularLocation>
        <location evidence="1">Cell inner membrane</location>
        <topology evidence="1">Peripheral membrane protein</topology>
    </subcellularLocation>
</comment>
<evidence type="ECO:0000313" key="18">
    <source>
        <dbReference type="EMBL" id="RVU38633.1"/>
    </source>
</evidence>
<reference evidence="19" key="1">
    <citation type="submission" date="2019-01" db="EMBL/GenBank/DDBJ databases">
        <title>Gri0909 isolated from a small marine red alga.</title>
        <authorList>
            <person name="Kim J."/>
            <person name="Jeong S.E."/>
            <person name="Jeon C.O."/>
        </authorList>
    </citation>
    <scope>NUCLEOTIDE SEQUENCE [LARGE SCALE GENOMIC DNA]</scope>
    <source>
        <strain evidence="19">Gri0909</strain>
    </source>
</reference>
<evidence type="ECO:0000256" key="14">
    <source>
        <dbReference type="ARBA" id="ARBA00039050"/>
    </source>
</evidence>
<dbReference type="Pfam" id="PF00005">
    <property type="entry name" value="ABC_tran"/>
    <property type="match status" value="1"/>
</dbReference>
<comment type="function">
    <text evidence="12">Part of the ABC transporter complex GsiABCD involved in glutathione import. Responsible for energy coupling to the transport system.</text>
</comment>
<evidence type="ECO:0000256" key="4">
    <source>
        <dbReference type="ARBA" id="ARBA00022475"/>
    </source>
</evidence>
<sequence>MDAFFEVENVVREFRPPVTLGDKIAARLGAKVEMRSVKAVNDVSLTLEKGKTLGLVGESGCGKSTLGKVAAGILAPTAGTVLLDGKPVMTDGRKQTTRVQTVFQDPFASLDPRMKVGDAVAEGPIEHGLVTRADARAYVLDWFARVGLDPSYANRYPHQFSGGQRQRIAIARALAMQPDLLICDEPVASLDVSIQAQVINLFLDLRRDLDLTCLFISHDLSVVRHVSDRVAVMYLGRIVEEAPTEALFEAPAHPYTRALIASIPKLVLNRETLVEFDPIAGEIPSPLSPPPGCYFAPRCPLAADRCRETAPDLRTTENGRRVACYFPVSTRGAD</sequence>
<evidence type="ECO:0000256" key="10">
    <source>
        <dbReference type="ARBA" id="ARBA00022967"/>
    </source>
</evidence>
<comment type="catalytic activity">
    <reaction evidence="16">
        <text>glutathione(out) + ATP + H2O = glutathione(in) + ADP + phosphate + H(+)</text>
        <dbReference type="Rhea" id="RHEA:29791"/>
        <dbReference type="ChEBI" id="CHEBI:15377"/>
        <dbReference type="ChEBI" id="CHEBI:15378"/>
        <dbReference type="ChEBI" id="CHEBI:30616"/>
        <dbReference type="ChEBI" id="CHEBI:43474"/>
        <dbReference type="ChEBI" id="CHEBI:57925"/>
        <dbReference type="ChEBI" id="CHEBI:456216"/>
        <dbReference type="EC" id="7.4.2.10"/>
    </reaction>
</comment>
<protein>
    <recommendedName>
        <fullName evidence="15">Glutathione import ATP-binding protein GsiA</fullName>
        <ecNumber evidence="14">7.4.2.10</ecNumber>
    </recommendedName>
</protein>
<dbReference type="CDD" id="cd03257">
    <property type="entry name" value="ABC_NikE_OppD_transporters"/>
    <property type="match status" value="1"/>
</dbReference>
<dbReference type="EC" id="7.4.2.10" evidence="14"/>
<keyword evidence="4" id="KW-1003">Cell membrane</keyword>
<evidence type="ECO:0000256" key="12">
    <source>
        <dbReference type="ARBA" id="ARBA00037530"/>
    </source>
</evidence>
<dbReference type="PROSITE" id="PS50893">
    <property type="entry name" value="ABC_TRANSPORTER_2"/>
    <property type="match status" value="1"/>
</dbReference>
<dbReference type="Gene3D" id="3.40.50.300">
    <property type="entry name" value="P-loop containing nucleotide triphosphate hydrolases"/>
    <property type="match status" value="1"/>
</dbReference>
<evidence type="ECO:0000259" key="17">
    <source>
        <dbReference type="PROSITE" id="PS50893"/>
    </source>
</evidence>
<evidence type="ECO:0000256" key="7">
    <source>
        <dbReference type="ARBA" id="ARBA00022741"/>
    </source>
</evidence>
<dbReference type="Pfam" id="PF08352">
    <property type="entry name" value="oligo_HPY"/>
    <property type="match status" value="1"/>
</dbReference>
<evidence type="ECO:0000256" key="8">
    <source>
        <dbReference type="ARBA" id="ARBA00022801"/>
    </source>
</evidence>
<dbReference type="PROSITE" id="PS00211">
    <property type="entry name" value="ABC_TRANSPORTER_1"/>
    <property type="match status" value="1"/>
</dbReference>
<name>A0A437QW25_9PROT</name>
<proteinExistence type="inferred from homology"/>
<dbReference type="Proteomes" id="UP000287447">
    <property type="component" value="Unassembled WGS sequence"/>
</dbReference>
<evidence type="ECO:0000256" key="9">
    <source>
        <dbReference type="ARBA" id="ARBA00022840"/>
    </source>
</evidence>
<evidence type="ECO:0000256" key="3">
    <source>
        <dbReference type="ARBA" id="ARBA00022448"/>
    </source>
</evidence>
<comment type="similarity">
    <text evidence="13">Belongs to the ABC transporter superfamily. Glutathione importer (TC 3.A.1.5.11) family.</text>
</comment>
<comment type="caution">
    <text evidence="18">The sequence shown here is derived from an EMBL/GenBank/DDBJ whole genome shotgun (WGS) entry which is preliminary data.</text>
</comment>
<evidence type="ECO:0000256" key="2">
    <source>
        <dbReference type="ARBA" id="ARBA00011469"/>
    </source>
</evidence>
<keyword evidence="6" id="KW-0677">Repeat</keyword>
<evidence type="ECO:0000256" key="11">
    <source>
        <dbReference type="ARBA" id="ARBA00023136"/>
    </source>
</evidence>
<dbReference type="PANTHER" id="PTHR43776">
    <property type="entry name" value="TRANSPORT ATP-BINDING PROTEIN"/>
    <property type="match status" value="1"/>
</dbReference>
<evidence type="ECO:0000256" key="16">
    <source>
        <dbReference type="ARBA" id="ARBA00047640"/>
    </source>
</evidence>
<dbReference type="InterPro" id="IPR050319">
    <property type="entry name" value="ABC_transp_ATP-bind"/>
</dbReference>
<dbReference type="NCBIfam" id="TIGR01727">
    <property type="entry name" value="oligo_HPY"/>
    <property type="match status" value="1"/>
</dbReference>
<gene>
    <name evidence="18" type="ORF">EOI86_04985</name>
</gene>
<dbReference type="FunFam" id="3.40.50.300:FF:000016">
    <property type="entry name" value="Oligopeptide ABC transporter ATP-binding component"/>
    <property type="match status" value="1"/>
</dbReference>
<keyword evidence="8" id="KW-0378">Hydrolase</keyword>
<accession>A0A437QW25</accession>
<evidence type="ECO:0000256" key="15">
    <source>
        <dbReference type="ARBA" id="ARBA00041187"/>
    </source>
</evidence>
<dbReference type="InterPro" id="IPR017871">
    <property type="entry name" value="ABC_transporter-like_CS"/>
</dbReference>
<dbReference type="EMBL" id="SADE01000001">
    <property type="protein sequence ID" value="RVU38633.1"/>
    <property type="molecule type" value="Genomic_DNA"/>
</dbReference>
<dbReference type="RefSeq" id="WP_127764006.1">
    <property type="nucleotide sequence ID" value="NZ_SADE01000001.1"/>
</dbReference>
<dbReference type="InterPro" id="IPR003439">
    <property type="entry name" value="ABC_transporter-like_ATP-bd"/>
</dbReference>
<dbReference type="InterPro" id="IPR013563">
    <property type="entry name" value="Oligopep_ABC_C"/>
</dbReference>
<evidence type="ECO:0000313" key="19">
    <source>
        <dbReference type="Proteomes" id="UP000287447"/>
    </source>
</evidence>
<evidence type="ECO:0000256" key="6">
    <source>
        <dbReference type="ARBA" id="ARBA00022737"/>
    </source>
</evidence>
<dbReference type="GO" id="GO:0016887">
    <property type="term" value="F:ATP hydrolysis activity"/>
    <property type="evidence" value="ECO:0007669"/>
    <property type="project" value="InterPro"/>
</dbReference>